<evidence type="ECO:0000256" key="2">
    <source>
        <dbReference type="SAM" id="SignalP"/>
    </source>
</evidence>
<name>A0A7Z0QJ25_9BRAD</name>
<reference evidence="3" key="2">
    <citation type="submission" date="2020-06" db="EMBL/GenBank/DDBJ databases">
        <title>Whole Genome Sequence of Bradyrhizobium sp. Strain 323S2.</title>
        <authorList>
            <person name="Bromfield E.S.P."/>
        </authorList>
    </citation>
    <scope>NUCLEOTIDE SEQUENCE [LARGE SCALE GENOMIC DNA]</scope>
    <source>
        <strain evidence="3">323S2</strain>
    </source>
</reference>
<evidence type="ECO:0000313" key="3">
    <source>
        <dbReference type="EMBL" id="NYY95408.1"/>
    </source>
</evidence>
<dbReference type="RefSeq" id="WP_166341972.1">
    <property type="nucleotide sequence ID" value="NZ_CP088280.1"/>
</dbReference>
<evidence type="ECO:0000256" key="1">
    <source>
        <dbReference type="SAM" id="MobiDB-lite"/>
    </source>
</evidence>
<reference evidence="4 5" key="3">
    <citation type="journal article" date="2022" name="Int. J. Syst. Evol. Microbiol.">
        <title>Strains of Bradyrhizobium barranii sp. nov. associated with legumes native to Canada are symbionts of soybeans and belong to different subspecies (subsp. barranii subsp. nov. and subsp. apii subsp. nov.) and symbiovars (sv. glycinearum and sv. septentrionale).</title>
        <authorList>
            <person name="Bromfield E.S.P."/>
            <person name="Cloutier S."/>
            <person name="Wasai-Hara S."/>
            <person name="Minamisawa K."/>
        </authorList>
    </citation>
    <scope>NUCLEOTIDE SEQUENCE [LARGE SCALE GENOMIC DNA]</scope>
    <source>
        <strain evidence="4 5">323S2</strain>
    </source>
</reference>
<dbReference type="EMBL" id="CP088280">
    <property type="protein sequence ID" value="UGX97788.1"/>
    <property type="molecule type" value="Genomic_DNA"/>
</dbReference>
<evidence type="ECO:0000313" key="4">
    <source>
        <dbReference type="EMBL" id="UGX97788.1"/>
    </source>
</evidence>
<sequence length="86" mass="9062">MRRIVLSTVAVALIAASASQALAVQALAVQALAVQALAVQALAAQSRPHVRKDTAMSEQVRKALDAVDQPSRPGWQYSDWSAPAGR</sequence>
<dbReference type="EMBL" id="JACBFH010000001">
    <property type="protein sequence ID" value="NYY95408.1"/>
    <property type="molecule type" value="Genomic_DNA"/>
</dbReference>
<gene>
    <name evidence="4" type="ORF">G6321_00022660</name>
    <name evidence="3" type="ORF">G6321_45530</name>
</gene>
<evidence type="ECO:0000313" key="5">
    <source>
        <dbReference type="Proteomes" id="UP000564836"/>
    </source>
</evidence>
<keyword evidence="2" id="KW-0732">Signal</keyword>
<feature type="region of interest" description="Disordered" evidence="1">
    <location>
        <begin position="66"/>
        <end position="86"/>
    </location>
</feature>
<feature type="signal peptide" evidence="2">
    <location>
        <begin position="1"/>
        <end position="23"/>
    </location>
</feature>
<dbReference type="AlphaFoldDB" id="A0A7Z0QJ25"/>
<reference evidence="4 5" key="1">
    <citation type="journal article" date="2017" name="Syst. Appl. Microbiol.">
        <title>Soybeans inoculated with root zone soils of Canadian native legumes harbour diverse and novel Bradyrhizobium spp. that possess agricultural potential.</title>
        <authorList>
            <person name="Bromfield E.S.P."/>
            <person name="Cloutier S."/>
            <person name="Tambong J.T."/>
            <person name="Tran Thi T.V."/>
        </authorList>
    </citation>
    <scope>NUCLEOTIDE SEQUENCE [LARGE SCALE GENOMIC DNA]</scope>
    <source>
        <strain evidence="4 5">323S2</strain>
    </source>
</reference>
<organism evidence="3">
    <name type="scientific">Bradyrhizobium barranii subsp. barranii</name>
    <dbReference type="NCBI Taxonomy" id="2823807"/>
    <lineage>
        <taxon>Bacteria</taxon>
        <taxon>Pseudomonadati</taxon>
        <taxon>Pseudomonadota</taxon>
        <taxon>Alphaproteobacteria</taxon>
        <taxon>Hyphomicrobiales</taxon>
        <taxon>Nitrobacteraceae</taxon>
        <taxon>Bradyrhizobium</taxon>
        <taxon>Bradyrhizobium barranii</taxon>
    </lineage>
</organism>
<protein>
    <submittedName>
        <fullName evidence="3">Uncharacterized protein</fullName>
    </submittedName>
</protein>
<accession>A0A7Z0QJ25</accession>
<feature type="chain" id="PRO_5031369601" evidence="2">
    <location>
        <begin position="24"/>
        <end position="86"/>
    </location>
</feature>
<proteinExistence type="predicted"/>
<dbReference type="Proteomes" id="UP000564836">
    <property type="component" value="Chromosome"/>
</dbReference>